<evidence type="ECO:0000259" key="1">
    <source>
        <dbReference type="Pfam" id="PF12697"/>
    </source>
</evidence>
<protein>
    <submittedName>
        <fullName evidence="2">Alpha/beta hydrolase family-domain-containing protein</fullName>
    </submittedName>
</protein>
<accession>A0AAD7AGX9</accession>
<dbReference type="InterPro" id="IPR000073">
    <property type="entry name" value="AB_hydrolase_1"/>
</dbReference>
<keyword evidence="3" id="KW-1185">Reference proteome</keyword>
<feature type="domain" description="AB hydrolase-1" evidence="1">
    <location>
        <begin position="112"/>
        <end position="367"/>
    </location>
</feature>
<name>A0AAD7AGX9_9AGAR</name>
<dbReference type="Proteomes" id="UP001218218">
    <property type="component" value="Unassembled WGS sequence"/>
</dbReference>
<keyword evidence="2" id="KW-0378">Hydrolase</keyword>
<evidence type="ECO:0000313" key="2">
    <source>
        <dbReference type="EMBL" id="KAJ7358294.1"/>
    </source>
</evidence>
<dbReference type="AlphaFoldDB" id="A0AAD7AGX9"/>
<dbReference type="Gene3D" id="3.40.50.1820">
    <property type="entry name" value="alpha/beta hydrolase"/>
    <property type="match status" value="1"/>
</dbReference>
<evidence type="ECO:0000313" key="3">
    <source>
        <dbReference type="Proteomes" id="UP001218218"/>
    </source>
</evidence>
<gene>
    <name evidence="2" type="ORF">DFH08DRAFT_1043213</name>
</gene>
<proteinExistence type="predicted"/>
<comment type="caution">
    <text evidence="2">The sequence shown here is derived from an EMBL/GenBank/DDBJ whole genome shotgun (WGS) entry which is preliminary data.</text>
</comment>
<dbReference type="Pfam" id="PF12697">
    <property type="entry name" value="Abhydrolase_6"/>
    <property type="match status" value="1"/>
</dbReference>
<dbReference type="SUPFAM" id="SSF53474">
    <property type="entry name" value="alpha/beta-Hydrolases"/>
    <property type="match status" value="1"/>
</dbReference>
<sequence>MHYELSYCSIKRLCALRRSDSHDKYAPLSSSDGIGCQIFLNIHLVSGQSCSCSSLIIPVHVDVLIPKDPADSFGGLKSNASDLRRLNETYDVFGVLCRPNTAPPGNPDAIQLLVHGFTYTNQYWSPPIEEFRNYSYTAFACDRGLSSLAIDLVGVGLSSRPTNASDVQYATNAAVLSQLARHLKTVPILPRIQPFKKVIAIGHSAGSATLTYGAIAEGRQSPFDGLILTGNLNIPPGTLPGLPGVMSARDDTPLRWGGLDPDYITTNNRSLFYPANPTCFSPRMLTFDAFTKDVGPISSQLQGSVTTLASEYSGPVAKVAGSEDQGFCAAEKCVDVAALYAREHVFWPEAQIFEVVVAQGSGHDLNLDFFAKGPFNTFVRLVEQFAGL</sequence>
<dbReference type="EMBL" id="JARIHO010000007">
    <property type="protein sequence ID" value="KAJ7358294.1"/>
    <property type="molecule type" value="Genomic_DNA"/>
</dbReference>
<dbReference type="InterPro" id="IPR029058">
    <property type="entry name" value="AB_hydrolase_fold"/>
</dbReference>
<reference evidence="2" key="1">
    <citation type="submission" date="2023-03" db="EMBL/GenBank/DDBJ databases">
        <title>Massive genome expansion in bonnet fungi (Mycena s.s.) driven by repeated elements and novel gene families across ecological guilds.</title>
        <authorList>
            <consortium name="Lawrence Berkeley National Laboratory"/>
            <person name="Harder C.B."/>
            <person name="Miyauchi S."/>
            <person name="Viragh M."/>
            <person name="Kuo A."/>
            <person name="Thoen E."/>
            <person name="Andreopoulos B."/>
            <person name="Lu D."/>
            <person name="Skrede I."/>
            <person name="Drula E."/>
            <person name="Henrissat B."/>
            <person name="Morin E."/>
            <person name="Kohler A."/>
            <person name="Barry K."/>
            <person name="LaButti K."/>
            <person name="Morin E."/>
            <person name="Salamov A."/>
            <person name="Lipzen A."/>
            <person name="Mereny Z."/>
            <person name="Hegedus B."/>
            <person name="Baldrian P."/>
            <person name="Stursova M."/>
            <person name="Weitz H."/>
            <person name="Taylor A."/>
            <person name="Grigoriev I.V."/>
            <person name="Nagy L.G."/>
            <person name="Martin F."/>
            <person name="Kauserud H."/>
        </authorList>
    </citation>
    <scope>NUCLEOTIDE SEQUENCE</scope>
    <source>
        <strain evidence="2">CBHHK002</strain>
    </source>
</reference>
<dbReference type="GO" id="GO:0016787">
    <property type="term" value="F:hydrolase activity"/>
    <property type="evidence" value="ECO:0007669"/>
    <property type="project" value="UniProtKB-KW"/>
</dbReference>
<organism evidence="2 3">
    <name type="scientific">Mycena albidolilacea</name>
    <dbReference type="NCBI Taxonomy" id="1033008"/>
    <lineage>
        <taxon>Eukaryota</taxon>
        <taxon>Fungi</taxon>
        <taxon>Dikarya</taxon>
        <taxon>Basidiomycota</taxon>
        <taxon>Agaricomycotina</taxon>
        <taxon>Agaricomycetes</taxon>
        <taxon>Agaricomycetidae</taxon>
        <taxon>Agaricales</taxon>
        <taxon>Marasmiineae</taxon>
        <taxon>Mycenaceae</taxon>
        <taxon>Mycena</taxon>
    </lineage>
</organism>